<dbReference type="KEGG" id="mej:Q7A_1998"/>
<dbReference type="HOGENOM" id="CLU_036902_3_1_6"/>
<evidence type="ECO:0000259" key="1">
    <source>
        <dbReference type="Pfam" id="PF02371"/>
    </source>
</evidence>
<dbReference type="Proteomes" id="UP000009144">
    <property type="component" value="Chromosome"/>
</dbReference>
<protein>
    <submittedName>
        <fullName evidence="2">Transposase</fullName>
    </submittedName>
</protein>
<keyword evidence="4" id="KW-1185">Reference proteome</keyword>
<dbReference type="EMBL" id="CP003390">
    <property type="protein sequence ID" value="AFI83499.1"/>
    <property type="molecule type" value="Genomic_DNA"/>
</dbReference>
<dbReference type="GO" id="GO:0003677">
    <property type="term" value="F:DNA binding"/>
    <property type="evidence" value="ECO:0007669"/>
    <property type="project" value="InterPro"/>
</dbReference>
<sequence length="271" mass="29874">MSARRVKAFLQGHKTDANDAIAIGLAALQPAVKSSRTITLEEQCQQGITMMRDLAVRQKVALAKQLRDQLLELGHPINKGDAALLRRVPEIVEDAENGLPDFYREALYHQYQQLRAFFAHVDALEKRFKEAVRQDPVCRRLSALEGVGPVGAMLLKLALSQPGHFNNARQAAACVGVTPVQHSSGGKEKLGSISKLAGDKKLRSVLFEGALAVIRSLDKREAKTIKEQWLKQLIHRRGKKVTAIALANKTVRTAYAMLKKNTDYQPALLAG</sequence>
<dbReference type="PANTHER" id="PTHR33055:SF3">
    <property type="entry name" value="PUTATIVE TRANSPOSASE FOR IS117-RELATED"/>
    <property type="match status" value="1"/>
</dbReference>
<dbReference type="PATRIC" id="fig|754476.3.peg.1976"/>
<dbReference type="InterPro" id="IPR003346">
    <property type="entry name" value="Transposase_20"/>
</dbReference>
<dbReference type="AlphaFoldDB" id="I1XGI0"/>
<dbReference type="GO" id="GO:0004803">
    <property type="term" value="F:transposase activity"/>
    <property type="evidence" value="ECO:0007669"/>
    <property type="project" value="InterPro"/>
</dbReference>
<dbReference type="GO" id="GO:0006313">
    <property type="term" value="P:DNA transposition"/>
    <property type="evidence" value="ECO:0007669"/>
    <property type="project" value="InterPro"/>
</dbReference>
<dbReference type="STRING" id="754476.Q7A_1998"/>
<reference evidence="2" key="3">
    <citation type="submission" date="2015-06" db="EMBL/GenBank/DDBJ databases">
        <authorList>
            <person name="Villeneuve C."/>
            <person name="Villemur R."/>
        </authorList>
    </citation>
    <scope>NUCLEOTIDE SEQUENCE</scope>
    <source>
        <strain evidence="2">JAM1</strain>
    </source>
</reference>
<evidence type="ECO:0000313" key="2">
    <source>
        <dbReference type="EMBL" id="AFI83499.1"/>
    </source>
</evidence>
<reference evidence="2" key="2">
    <citation type="journal article" date="2013" name="Int. J. Syst. Evol. Microbiol.">
        <title>Methylophaga nitratireducenticrescens sp. nov. and Methylophaga frappieri sp. nov., isolated from the biofilm of the methanol-fed denitrification system treating the seawater at the Montreal Biodome.</title>
        <authorList>
            <person name="Villeneuve C."/>
            <person name="Martineau C."/>
            <person name="Mauffrey F."/>
            <person name="Villemur R."/>
        </authorList>
    </citation>
    <scope>NUCLEOTIDE SEQUENCE</scope>
    <source>
        <strain evidence="2">JAM1</strain>
    </source>
</reference>
<dbReference type="NCBIfam" id="NF033542">
    <property type="entry name" value="transpos_IS110"/>
    <property type="match status" value="1"/>
</dbReference>
<feature type="domain" description="Transposase IS116/IS110/IS902 C-terminal" evidence="1">
    <location>
        <begin position="138"/>
        <end position="218"/>
    </location>
</feature>
<accession>I1XGI0</accession>
<dbReference type="InterPro" id="IPR047650">
    <property type="entry name" value="Transpos_IS110"/>
</dbReference>
<evidence type="ECO:0000313" key="3">
    <source>
        <dbReference type="EMBL" id="AFI84815.1"/>
    </source>
</evidence>
<organism evidence="2 4">
    <name type="scientific">Methylophaga nitratireducenticrescens</name>
    <dbReference type="NCBI Taxonomy" id="754476"/>
    <lineage>
        <taxon>Bacteria</taxon>
        <taxon>Pseudomonadati</taxon>
        <taxon>Pseudomonadota</taxon>
        <taxon>Gammaproteobacteria</taxon>
        <taxon>Thiotrichales</taxon>
        <taxon>Piscirickettsiaceae</taxon>
        <taxon>Methylophaga</taxon>
    </lineage>
</organism>
<dbReference type="PANTHER" id="PTHR33055">
    <property type="entry name" value="TRANSPOSASE FOR INSERTION SEQUENCE ELEMENT IS1111A"/>
    <property type="match status" value="1"/>
</dbReference>
<dbReference type="eggNOG" id="COG3547">
    <property type="taxonomic scope" value="Bacteria"/>
</dbReference>
<evidence type="ECO:0000313" key="4">
    <source>
        <dbReference type="Proteomes" id="UP000009144"/>
    </source>
</evidence>
<gene>
    <name evidence="3" type="ordered locus">Q7A_1998</name>
    <name evidence="2" type="ordered locus">Q7A_653</name>
</gene>
<dbReference type="KEGG" id="mej:Q7A_653"/>
<dbReference type="EMBL" id="CP003390">
    <property type="protein sequence ID" value="AFI84815.1"/>
    <property type="molecule type" value="Genomic_DNA"/>
</dbReference>
<reference evidence="2 4" key="1">
    <citation type="journal article" date="2012" name="J. Bacteriol.">
        <title>Complete genome sequences of Methylophaga sp. strain JAM1 and Methylophaga sp. strain JAM7.</title>
        <authorList>
            <person name="Villeneuve C."/>
            <person name="Martineau C."/>
            <person name="Mauffrey F."/>
            <person name="Villemur R."/>
        </authorList>
    </citation>
    <scope>NUCLEOTIDE SEQUENCE [LARGE SCALE GENOMIC DNA]</scope>
    <source>
        <strain evidence="2 4">JAM1</strain>
    </source>
</reference>
<dbReference type="Pfam" id="PF02371">
    <property type="entry name" value="Transposase_20"/>
    <property type="match status" value="1"/>
</dbReference>
<proteinExistence type="predicted"/>
<name>I1XGI0_METNJ</name>